<evidence type="ECO:0000259" key="3">
    <source>
        <dbReference type="SMART" id="SM00285"/>
    </source>
</evidence>
<dbReference type="Gene3D" id="3.90.810.10">
    <property type="entry name" value="CRIB domain"/>
    <property type="match status" value="1"/>
</dbReference>
<gene>
    <name evidence="4" type="ORF">HUJ06_012217</name>
</gene>
<evidence type="ECO:0000256" key="2">
    <source>
        <dbReference type="SAM" id="Phobius"/>
    </source>
</evidence>
<feature type="transmembrane region" description="Helical" evidence="2">
    <location>
        <begin position="99"/>
        <end position="120"/>
    </location>
</feature>
<evidence type="ECO:0000313" key="4">
    <source>
        <dbReference type="EMBL" id="DAD33366.1"/>
    </source>
</evidence>
<organism evidence="4 5">
    <name type="scientific">Nelumbo nucifera</name>
    <name type="common">Sacred lotus</name>
    <dbReference type="NCBI Taxonomy" id="4432"/>
    <lineage>
        <taxon>Eukaryota</taxon>
        <taxon>Viridiplantae</taxon>
        <taxon>Streptophyta</taxon>
        <taxon>Embryophyta</taxon>
        <taxon>Tracheophyta</taxon>
        <taxon>Spermatophyta</taxon>
        <taxon>Magnoliopsida</taxon>
        <taxon>Proteales</taxon>
        <taxon>Nelumbonaceae</taxon>
        <taxon>Nelumbo</taxon>
    </lineage>
</organism>
<accession>A0A822YRE6</accession>
<dbReference type="GO" id="GO:0005096">
    <property type="term" value="F:GTPase activator activity"/>
    <property type="evidence" value="ECO:0007669"/>
    <property type="project" value="UniProtKB-KW"/>
</dbReference>
<dbReference type="PANTHER" id="PTHR23177:SF64">
    <property type="entry name" value="RHO GTPASE-ACTIVATING PROTEIN 1"/>
    <property type="match status" value="1"/>
</dbReference>
<dbReference type="InterPro" id="IPR044785">
    <property type="entry name" value="RopGAP1-5"/>
</dbReference>
<reference evidence="4 5" key="1">
    <citation type="journal article" date="2020" name="Mol. Biol. Evol.">
        <title>Distinct Expression and Methylation Patterns for Genes with Different Fates following a Single Whole-Genome Duplication in Flowering Plants.</title>
        <authorList>
            <person name="Shi T."/>
            <person name="Rahmani R.S."/>
            <person name="Gugger P.F."/>
            <person name="Wang M."/>
            <person name="Li H."/>
            <person name="Zhang Y."/>
            <person name="Li Z."/>
            <person name="Wang Q."/>
            <person name="Van de Peer Y."/>
            <person name="Marchal K."/>
            <person name="Chen J."/>
        </authorList>
    </citation>
    <scope>NUCLEOTIDE SEQUENCE [LARGE SCALE GENOMIC DNA]</scope>
    <source>
        <tissue evidence="4">Leaf</tissue>
    </source>
</reference>
<feature type="domain" description="CRIB" evidence="3">
    <location>
        <begin position="6"/>
        <end position="40"/>
    </location>
</feature>
<keyword evidence="2" id="KW-0472">Membrane</keyword>
<dbReference type="Pfam" id="PF00786">
    <property type="entry name" value="PBD"/>
    <property type="match status" value="1"/>
</dbReference>
<dbReference type="PANTHER" id="PTHR23177">
    <property type="entry name" value="MKIAA1688 PROTEIN"/>
    <property type="match status" value="1"/>
</dbReference>
<dbReference type="EMBL" id="DUZY01000003">
    <property type="protein sequence ID" value="DAD33366.1"/>
    <property type="molecule type" value="Genomic_DNA"/>
</dbReference>
<evidence type="ECO:0000313" key="5">
    <source>
        <dbReference type="Proteomes" id="UP000607653"/>
    </source>
</evidence>
<dbReference type="Proteomes" id="UP000607653">
    <property type="component" value="Unassembled WGS sequence"/>
</dbReference>
<feature type="transmembrane region" description="Helical" evidence="2">
    <location>
        <begin position="74"/>
        <end position="93"/>
    </location>
</feature>
<evidence type="ECO:0000256" key="1">
    <source>
        <dbReference type="ARBA" id="ARBA00022468"/>
    </source>
</evidence>
<comment type="caution">
    <text evidence="4">The sequence shown here is derived from an EMBL/GenBank/DDBJ whole genome shotgun (WGS) entry which is preliminary data.</text>
</comment>
<dbReference type="SMART" id="SM00285">
    <property type="entry name" value="PBD"/>
    <property type="match status" value="1"/>
</dbReference>
<keyword evidence="2" id="KW-1133">Transmembrane helix</keyword>
<dbReference type="InterPro" id="IPR000095">
    <property type="entry name" value="CRIB_dom"/>
</dbReference>
<dbReference type="AlphaFoldDB" id="A0A822YRE6"/>
<sequence length="137" mass="15480">MEREDISWPTNARHVSHLTFDRYNGFLGLPIEFETDVPSRVPSARFHSHTLFVPLFVCFLCSNSASSLYKNPKAITAVINIPCFWFIVLSYSSSFCQNISKLCNFSFLSGTVVSLVSSVFTGRLRIIAGEIAVHQYY</sequence>
<keyword evidence="1" id="KW-0343">GTPase activation</keyword>
<name>A0A822YRE6_NELNU</name>
<proteinExistence type="predicted"/>
<protein>
    <recommendedName>
        <fullName evidence="3">CRIB domain-containing protein</fullName>
    </recommendedName>
</protein>
<dbReference type="InterPro" id="IPR036936">
    <property type="entry name" value="CRIB_dom_sf"/>
</dbReference>
<keyword evidence="2" id="KW-0812">Transmembrane</keyword>
<keyword evidence="5" id="KW-1185">Reference proteome</keyword>